<proteinExistence type="predicted"/>
<protein>
    <submittedName>
        <fullName evidence="1">Uncharacterized protein</fullName>
    </submittedName>
</protein>
<reference evidence="2" key="1">
    <citation type="journal article" date="2019" name="Microbiology">
        <title>Complete Genome Sequence of an Uncultured Bacterium of the Candidate Phylum Bipolaricaulota.</title>
        <authorList>
            <person name="Kadnikov V.V."/>
            <person name="Mardanov A.V."/>
            <person name="Beletsky A.V."/>
            <person name="Frank Y.A."/>
            <person name="Karnachuk O.V."/>
            <person name="Ravin N.V."/>
        </authorList>
    </citation>
    <scope>NUCLEOTIDE SEQUENCE [LARGE SCALE GENOMIC DNA]</scope>
</reference>
<sequence>MKDKSLEQEFFETTGGTTFLIRIYYRQNMSWQGVIQWLDGRKSMPFRSELEMIMLLQDALNEADTPETDNEFRKWDKKESF</sequence>
<organism evidence="1 2">
    <name type="scientific">Candidatus Syntrophocurvum alkaliphilum</name>
    <dbReference type="NCBI Taxonomy" id="2293317"/>
    <lineage>
        <taxon>Bacteria</taxon>
        <taxon>Bacillati</taxon>
        <taxon>Bacillota</taxon>
        <taxon>Clostridia</taxon>
        <taxon>Eubacteriales</taxon>
        <taxon>Syntrophomonadaceae</taxon>
        <taxon>Candidatus Syntrophocurvum</taxon>
    </lineage>
</organism>
<accession>A0A6I6DML8</accession>
<evidence type="ECO:0000313" key="1">
    <source>
        <dbReference type="EMBL" id="QGU00284.1"/>
    </source>
</evidence>
<dbReference type="KEGG" id="salq:SYNTR_1690"/>
<name>A0A6I6DML8_9FIRM</name>
<dbReference type="EMBL" id="CP046457">
    <property type="protein sequence ID" value="QGU00284.1"/>
    <property type="molecule type" value="Genomic_DNA"/>
</dbReference>
<gene>
    <name evidence="1" type="ORF">SYNTR_1690</name>
</gene>
<dbReference type="AlphaFoldDB" id="A0A6I6DML8"/>
<dbReference type="Proteomes" id="UP000426444">
    <property type="component" value="Chromosome"/>
</dbReference>
<dbReference type="RefSeq" id="WP_197079071.1">
    <property type="nucleotide sequence ID" value="NZ_CP046457.1"/>
</dbReference>
<evidence type="ECO:0000313" key="2">
    <source>
        <dbReference type="Proteomes" id="UP000426444"/>
    </source>
</evidence>
<keyword evidence="2" id="KW-1185">Reference proteome</keyword>